<proteinExistence type="predicted"/>
<dbReference type="Proteomes" id="UP001500190">
    <property type="component" value="Unassembled WGS sequence"/>
</dbReference>
<sequence>MGAVDGVGAVGARLAVYRAVWRVFCGAFAALAAVAALLLLSAEILLLTVLVALVAGTTAASMYSSGDGNGVISRRWTRRQVVTSVTSSCAVATLAIGLAGVLGLSVVWMVVLLTAGSPRAVQWYGERLGWSAAPRRVDAPTGSTADLCRQWRDSYEALRQAKTDRQRLRIVMERQHCLDELGRRDPEGLEAWLSSAASAAGDPGRFIKSQ</sequence>
<evidence type="ECO:0000313" key="3">
    <source>
        <dbReference type="Proteomes" id="UP001500190"/>
    </source>
</evidence>
<keyword evidence="3" id="KW-1185">Reference proteome</keyword>
<reference evidence="2 3" key="1">
    <citation type="journal article" date="2019" name="Int. J. Syst. Evol. Microbiol.">
        <title>The Global Catalogue of Microorganisms (GCM) 10K type strain sequencing project: providing services to taxonomists for standard genome sequencing and annotation.</title>
        <authorList>
            <consortium name="The Broad Institute Genomics Platform"/>
            <consortium name="The Broad Institute Genome Sequencing Center for Infectious Disease"/>
            <person name="Wu L."/>
            <person name="Ma J."/>
        </authorList>
    </citation>
    <scope>NUCLEOTIDE SEQUENCE [LARGE SCALE GENOMIC DNA]</scope>
    <source>
        <strain evidence="2 3">JCM 14304</strain>
    </source>
</reference>
<feature type="transmembrane region" description="Helical" evidence="1">
    <location>
        <begin position="20"/>
        <end position="40"/>
    </location>
</feature>
<comment type="caution">
    <text evidence="2">The sequence shown here is derived from an EMBL/GenBank/DDBJ whole genome shotgun (WGS) entry which is preliminary data.</text>
</comment>
<dbReference type="RefSeq" id="WP_344196017.1">
    <property type="nucleotide sequence ID" value="NZ_BAAAND010000008.1"/>
</dbReference>
<keyword evidence="1" id="KW-0472">Membrane</keyword>
<gene>
    <name evidence="2" type="ORF">GCM10009742_53070</name>
</gene>
<accession>A0ABN2E7H6</accession>
<dbReference type="EMBL" id="BAAAND010000008">
    <property type="protein sequence ID" value="GAA1598853.1"/>
    <property type="molecule type" value="Genomic_DNA"/>
</dbReference>
<evidence type="ECO:0000313" key="2">
    <source>
        <dbReference type="EMBL" id="GAA1598853.1"/>
    </source>
</evidence>
<name>A0ABN2E7H6_9ACTN</name>
<feature type="transmembrane region" description="Helical" evidence="1">
    <location>
        <begin position="45"/>
        <end position="65"/>
    </location>
</feature>
<organism evidence="2 3">
    <name type="scientific">Kribbella karoonensis</name>
    <dbReference type="NCBI Taxonomy" id="324851"/>
    <lineage>
        <taxon>Bacteria</taxon>
        <taxon>Bacillati</taxon>
        <taxon>Actinomycetota</taxon>
        <taxon>Actinomycetes</taxon>
        <taxon>Propionibacteriales</taxon>
        <taxon>Kribbellaceae</taxon>
        <taxon>Kribbella</taxon>
    </lineage>
</organism>
<feature type="transmembrane region" description="Helical" evidence="1">
    <location>
        <begin position="85"/>
        <end position="113"/>
    </location>
</feature>
<evidence type="ECO:0000256" key="1">
    <source>
        <dbReference type="SAM" id="Phobius"/>
    </source>
</evidence>
<keyword evidence="1" id="KW-1133">Transmembrane helix</keyword>
<protein>
    <submittedName>
        <fullName evidence="2">Uncharacterized protein</fullName>
    </submittedName>
</protein>
<keyword evidence="1" id="KW-0812">Transmembrane</keyword>